<reference evidence="2 4" key="2">
    <citation type="submission" date="2019-08" db="EMBL/GenBank/DDBJ databases">
        <title>Genome of Algoriphagus ratkowskyi IC026.</title>
        <authorList>
            <person name="Bowman J.P."/>
        </authorList>
    </citation>
    <scope>NUCLEOTIDE SEQUENCE [LARGE SCALE GENOMIC DNA]</scope>
    <source>
        <strain evidence="2 4">IC026</strain>
    </source>
</reference>
<dbReference type="NCBIfam" id="TIGR03696">
    <property type="entry name" value="Rhs_assc_core"/>
    <property type="match status" value="1"/>
</dbReference>
<keyword evidence="4" id="KW-1185">Reference proteome</keyword>
<name>A0A2W7QPK1_9BACT</name>
<evidence type="ECO:0000313" key="4">
    <source>
        <dbReference type="Proteomes" id="UP000321927"/>
    </source>
</evidence>
<reference evidence="1 3" key="1">
    <citation type="submission" date="2018-06" db="EMBL/GenBank/DDBJ databases">
        <title>Genomic Encyclopedia of Archaeal and Bacterial Type Strains, Phase II (KMG-II): from individual species to whole genera.</title>
        <authorList>
            <person name="Goeker M."/>
        </authorList>
    </citation>
    <scope>NUCLEOTIDE SEQUENCE [LARGE SCALE GENOMIC DNA]</scope>
    <source>
        <strain evidence="1 3">DSM 22686</strain>
    </source>
</reference>
<dbReference type="Proteomes" id="UP000321927">
    <property type="component" value="Unassembled WGS sequence"/>
</dbReference>
<protein>
    <submittedName>
        <fullName evidence="2">RHS repeat-associated core domain-containing protein</fullName>
    </submittedName>
    <submittedName>
        <fullName evidence="1">RHS repeat-associated protein</fullName>
    </submittedName>
</protein>
<dbReference type="PANTHER" id="PTHR32305">
    <property type="match status" value="1"/>
</dbReference>
<dbReference type="Proteomes" id="UP000249115">
    <property type="component" value="Unassembled WGS sequence"/>
</dbReference>
<dbReference type="InterPro" id="IPR050708">
    <property type="entry name" value="T6SS_VgrG/RHS"/>
</dbReference>
<evidence type="ECO:0000313" key="1">
    <source>
        <dbReference type="EMBL" id="PZX49216.1"/>
    </source>
</evidence>
<dbReference type="Gene3D" id="2.180.10.10">
    <property type="entry name" value="RHS repeat-associated core"/>
    <property type="match status" value="1"/>
</dbReference>
<dbReference type="OrthoDB" id="667524at2"/>
<organism evidence="1 3">
    <name type="scientific">Algoriphagus ratkowskyi</name>
    <dbReference type="NCBI Taxonomy" id="57028"/>
    <lineage>
        <taxon>Bacteria</taxon>
        <taxon>Pseudomonadati</taxon>
        <taxon>Bacteroidota</taxon>
        <taxon>Cytophagia</taxon>
        <taxon>Cytophagales</taxon>
        <taxon>Cyclobacteriaceae</taxon>
        <taxon>Algoriphagus</taxon>
    </lineage>
</organism>
<evidence type="ECO:0000313" key="3">
    <source>
        <dbReference type="Proteomes" id="UP000249115"/>
    </source>
</evidence>
<dbReference type="InterPro" id="IPR022385">
    <property type="entry name" value="Rhs_assc_core"/>
</dbReference>
<dbReference type="PANTHER" id="PTHR32305:SF15">
    <property type="entry name" value="PROTEIN RHSA-RELATED"/>
    <property type="match status" value="1"/>
</dbReference>
<dbReference type="AlphaFoldDB" id="A0A2W7QPK1"/>
<comment type="caution">
    <text evidence="1">The sequence shown here is derived from an EMBL/GenBank/DDBJ whole genome shotgun (WGS) entry which is preliminary data.</text>
</comment>
<proteinExistence type="predicted"/>
<accession>A0A2W7QPK1</accession>
<gene>
    <name evidence="2" type="ORF">ESW18_20785</name>
    <name evidence="1" type="ORF">LV84_04280</name>
</gene>
<dbReference type="EMBL" id="VORV01000030">
    <property type="protein sequence ID" value="TXD75358.1"/>
    <property type="molecule type" value="Genomic_DNA"/>
</dbReference>
<evidence type="ECO:0000313" key="2">
    <source>
        <dbReference type="EMBL" id="TXD75358.1"/>
    </source>
</evidence>
<dbReference type="EMBL" id="QKZU01000033">
    <property type="protein sequence ID" value="PZX49216.1"/>
    <property type="molecule type" value="Genomic_DNA"/>
</dbReference>
<dbReference type="RefSeq" id="WP_086503419.1">
    <property type="nucleotide sequence ID" value="NZ_MSSV01000041.1"/>
</dbReference>
<sequence>MGTGWSLEIKELGYQYGGIKVNPYLYNGKESIDHLGIELYDYGARMYDPTIGRWSVVDPLADHPNQIYMSPYATMWNNPIRYNDPDGRCVFCPGSYYYMKASMIFSQFSNNIQAPSQRLLTGQSSNLNSEYSSQLSNSQVSLMSTVSIVNDGAAVASGLKEASVQGGLLGSEVVQDFGTAIEVAGIATAQPEITAVGSTISKAGSIMEGTLKASTGDLTLQDAGYEIGKVFAFGKLSKGGFKAVGSESLSKEANNVWQGLVKGWEMLSDWTYEITTSVDNEKNK</sequence>